<dbReference type="InterPro" id="IPR005467">
    <property type="entry name" value="His_kinase_dom"/>
</dbReference>
<accession>A0A285P4Y8</accession>
<dbReference type="RefSeq" id="WP_143824951.1">
    <property type="nucleotide sequence ID" value="NZ_OBEJ01000003.1"/>
</dbReference>
<keyword evidence="10" id="KW-1185">Reference proteome</keyword>
<evidence type="ECO:0000313" key="10">
    <source>
        <dbReference type="Proteomes" id="UP000219453"/>
    </source>
</evidence>
<dbReference type="Pfam" id="PF08448">
    <property type="entry name" value="PAS_4"/>
    <property type="match status" value="1"/>
</dbReference>
<dbReference type="SMART" id="SM00091">
    <property type="entry name" value="PAS"/>
    <property type="match status" value="3"/>
</dbReference>
<dbReference type="InterPro" id="IPR036890">
    <property type="entry name" value="HATPase_C_sf"/>
</dbReference>
<feature type="domain" description="PAS" evidence="7">
    <location>
        <begin position="121"/>
        <end position="170"/>
    </location>
</feature>
<feature type="domain" description="PAC" evidence="8">
    <location>
        <begin position="197"/>
        <end position="249"/>
    </location>
</feature>
<dbReference type="InterPro" id="IPR035965">
    <property type="entry name" value="PAS-like_dom_sf"/>
</dbReference>
<comment type="catalytic activity">
    <reaction evidence="1">
        <text>ATP + protein L-histidine = ADP + protein N-phospho-L-histidine.</text>
        <dbReference type="EC" id="2.7.13.3"/>
    </reaction>
</comment>
<dbReference type="GO" id="GO:0004673">
    <property type="term" value="F:protein histidine kinase activity"/>
    <property type="evidence" value="ECO:0007669"/>
    <property type="project" value="UniProtKB-EC"/>
</dbReference>
<dbReference type="PANTHER" id="PTHR43304">
    <property type="entry name" value="PHYTOCHROME-LIKE PROTEIN CPH1"/>
    <property type="match status" value="1"/>
</dbReference>
<evidence type="ECO:0000259" key="8">
    <source>
        <dbReference type="PROSITE" id="PS50113"/>
    </source>
</evidence>
<evidence type="ECO:0000313" key="9">
    <source>
        <dbReference type="EMBL" id="SNZ15226.1"/>
    </source>
</evidence>
<evidence type="ECO:0000256" key="3">
    <source>
        <dbReference type="ARBA" id="ARBA00022553"/>
    </source>
</evidence>
<reference evidence="9 10" key="1">
    <citation type="submission" date="2017-09" db="EMBL/GenBank/DDBJ databases">
        <authorList>
            <person name="Ehlers B."/>
            <person name="Leendertz F.H."/>
        </authorList>
    </citation>
    <scope>NUCLEOTIDE SEQUENCE [LARGE SCALE GENOMIC DNA]</scope>
    <source>
        <strain evidence="9 10">DSM 27208</strain>
    </source>
</reference>
<dbReference type="InterPro" id="IPR013656">
    <property type="entry name" value="PAS_4"/>
</dbReference>
<dbReference type="NCBIfam" id="TIGR00229">
    <property type="entry name" value="sensory_box"/>
    <property type="match status" value="2"/>
</dbReference>
<evidence type="ECO:0000256" key="5">
    <source>
        <dbReference type="ARBA" id="ARBA00022777"/>
    </source>
</evidence>
<dbReference type="AlphaFoldDB" id="A0A285P4Y8"/>
<dbReference type="SUPFAM" id="SSF55785">
    <property type="entry name" value="PYP-like sensor domain (PAS domain)"/>
    <property type="match status" value="3"/>
</dbReference>
<dbReference type="EMBL" id="OBEJ01000003">
    <property type="protein sequence ID" value="SNZ15226.1"/>
    <property type="molecule type" value="Genomic_DNA"/>
</dbReference>
<dbReference type="SMART" id="SM00086">
    <property type="entry name" value="PAC"/>
    <property type="match status" value="2"/>
</dbReference>
<dbReference type="OrthoDB" id="3369at2157"/>
<dbReference type="InterPro" id="IPR000014">
    <property type="entry name" value="PAS"/>
</dbReference>
<dbReference type="PANTHER" id="PTHR43304:SF1">
    <property type="entry name" value="PAC DOMAIN-CONTAINING PROTEIN"/>
    <property type="match status" value="1"/>
</dbReference>
<organism evidence="9 10">
    <name type="scientific">Natronoarchaeum philippinense</name>
    <dbReference type="NCBI Taxonomy" id="558529"/>
    <lineage>
        <taxon>Archaea</taxon>
        <taxon>Methanobacteriati</taxon>
        <taxon>Methanobacteriota</taxon>
        <taxon>Stenosarchaea group</taxon>
        <taxon>Halobacteria</taxon>
        <taxon>Halobacteriales</taxon>
        <taxon>Natronoarchaeaceae</taxon>
    </lineage>
</organism>
<dbReference type="PROSITE" id="PS50109">
    <property type="entry name" value="HIS_KIN"/>
    <property type="match status" value="1"/>
</dbReference>
<dbReference type="Pfam" id="PF13188">
    <property type="entry name" value="PAS_8"/>
    <property type="match status" value="1"/>
</dbReference>
<dbReference type="InterPro" id="IPR004358">
    <property type="entry name" value="Sig_transdc_His_kin-like_C"/>
</dbReference>
<dbReference type="InterPro" id="IPR001610">
    <property type="entry name" value="PAC"/>
</dbReference>
<dbReference type="InterPro" id="IPR000700">
    <property type="entry name" value="PAS-assoc_C"/>
</dbReference>
<feature type="domain" description="Histidine kinase" evidence="6">
    <location>
        <begin position="382"/>
        <end position="589"/>
    </location>
</feature>
<evidence type="ECO:0000256" key="1">
    <source>
        <dbReference type="ARBA" id="ARBA00000085"/>
    </source>
</evidence>
<protein>
    <recommendedName>
        <fullName evidence="2">histidine kinase</fullName>
        <ecNumber evidence="2">2.7.13.3</ecNumber>
    </recommendedName>
</protein>
<keyword evidence="4" id="KW-0808">Transferase</keyword>
<proteinExistence type="predicted"/>
<dbReference type="PROSITE" id="PS50112">
    <property type="entry name" value="PAS"/>
    <property type="match status" value="1"/>
</dbReference>
<dbReference type="InterPro" id="IPR003594">
    <property type="entry name" value="HATPase_dom"/>
</dbReference>
<dbReference type="Gene3D" id="3.30.565.10">
    <property type="entry name" value="Histidine kinase-like ATPase, C-terminal domain"/>
    <property type="match status" value="1"/>
</dbReference>
<dbReference type="SUPFAM" id="SSF55874">
    <property type="entry name" value="ATPase domain of HSP90 chaperone/DNA topoisomerase II/histidine kinase"/>
    <property type="match status" value="1"/>
</dbReference>
<name>A0A285P4Y8_NATPI</name>
<dbReference type="PRINTS" id="PR00344">
    <property type="entry name" value="BCTRLSENSOR"/>
</dbReference>
<dbReference type="Proteomes" id="UP000219453">
    <property type="component" value="Unassembled WGS sequence"/>
</dbReference>
<dbReference type="PROSITE" id="PS50113">
    <property type="entry name" value="PAC"/>
    <property type="match status" value="1"/>
</dbReference>
<gene>
    <name evidence="9" type="ORF">SAMN06269185_2422</name>
</gene>
<dbReference type="Gene3D" id="3.30.450.20">
    <property type="entry name" value="PAS domain"/>
    <property type="match status" value="3"/>
</dbReference>
<dbReference type="CDD" id="cd00075">
    <property type="entry name" value="HATPase"/>
    <property type="match status" value="1"/>
</dbReference>
<keyword evidence="5 9" id="KW-0418">Kinase</keyword>
<keyword evidence="3" id="KW-0597">Phosphoprotein</keyword>
<evidence type="ECO:0000256" key="4">
    <source>
        <dbReference type="ARBA" id="ARBA00022679"/>
    </source>
</evidence>
<dbReference type="CDD" id="cd00130">
    <property type="entry name" value="PAS"/>
    <property type="match status" value="2"/>
</dbReference>
<dbReference type="Pfam" id="PF02518">
    <property type="entry name" value="HATPase_c"/>
    <property type="match status" value="1"/>
</dbReference>
<dbReference type="EC" id="2.7.13.3" evidence="2"/>
<evidence type="ECO:0000259" key="6">
    <source>
        <dbReference type="PROSITE" id="PS50109"/>
    </source>
</evidence>
<evidence type="ECO:0000256" key="2">
    <source>
        <dbReference type="ARBA" id="ARBA00012438"/>
    </source>
</evidence>
<dbReference type="InterPro" id="IPR052162">
    <property type="entry name" value="Sensor_kinase/Photoreceptor"/>
</dbReference>
<sequence>MTLSAAAYRDIFEEHPDGMAVLGPETGRIHECNARFAELVDTTSEQLEGRAISTVLASPTAADGDLVGELQETEGETAYRIRTDEETDRSVAVRTSTLDGGGNERVVMRAVAAPEQAQLQELERKTRAMDEAPIGITISDLDDEDNALIYANEGFQRLTGYSKSSVVGQNCRFLQGDETSGEPVATMRDAVEANEATSVELRNYRKDGAMFWNRVTIAPVEDADGEISNYVGFQEDITERKEYEQELELAYNLLETVPSGVLRTTPSADGTFEYANPALVSLLDAESSDQLREHRVAEFYETPSERADLIDDLAETDTPVQHETTVETMTGDTKEVLITALLTEDDGGNEHIHKVVQDITTRKEYERRIKEQRDNLDILNQILRHDIRNDLQLVSAYAEMLDEHVDEAGEEQLATIRTSAANAIELTRTARDMADVMLSAEDTRREVDLRRALVTKLEETRDEHPEAEIERRESLPSATVLANDMLGSVFRNLLTNAIKHNNSDQPEVTVTATTDEETATVRVADNGPGIPDAQKDEIFGKGEKGLESEGTGIGLYLVQTLVEHYGGEVWVEDNDPEGAVFGVELPLAG</sequence>
<evidence type="ECO:0000259" key="7">
    <source>
        <dbReference type="PROSITE" id="PS50112"/>
    </source>
</evidence>
<dbReference type="Pfam" id="PF13426">
    <property type="entry name" value="PAS_9"/>
    <property type="match status" value="1"/>
</dbReference>
<dbReference type="SMART" id="SM00387">
    <property type="entry name" value="HATPase_c"/>
    <property type="match status" value="1"/>
</dbReference>